<name>A0A512D806_9CELL</name>
<dbReference type="Proteomes" id="UP000321181">
    <property type="component" value="Unassembled WGS sequence"/>
</dbReference>
<organism evidence="2 3">
    <name type="scientific">Cellulomonas aerilata</name>
    <dbReference type="NCBI Taxonomy" id="515326"/>
    <lineage>
        <taxon>Bacteria</taxon>
        <taxon>Bacillati</taxon>
        <taxon>Actinomycetota</taxon>
        <taxon>Actinomycetes</taxon>
        <taxon>Micrococcales</taxon>
        <taxon>Cellulomonadaceae</taxon>
        <taxon>Cellulomonas</taxon>
    </lineage>
</organism>
<feature type="region of interest" description="Disordered" evidence="1">
    <location>
        <begin position="105"/>
        <end position="132"/>
    </location>
</feature>
<keyword evidence="3" id="KW-1185">Reference proteome</keyword>
<gene>
    <name evidence="2" type="ORF">CAE01nite_03180</name>
</gene>
<evidence type="ECO:0000256" key="1">
    <source>
        <dbReference type="SAM" id="MobiDB-lite"/>
    </source>
</evidence>
<protein>
    <submittedName>
        <fullName evidence="2">Uncharacterized protein</fullName>
    </submittedName>
</protein>
<dbReference type="EMBL" id="BJYY01000001">
    <property type="protein sequence ID" value="GEO32593.1"/>
    <property type="molecule type" value="Genomic_DNA"/>
</dbReference>
<evidence type="ECO:0000313" key="3">
    <source>
        <dbReference type="Proteomes" id="UP000321181"/>
    </source>
</evidence>
<accession>A0A512D806</accession>
<comment type="caution">
    <text evidence="2">The sequence shown here is derived from an EMBL/GenBank/DDBJ whole genome shotgun (WGS) entry which is preliminary data.</text>
</comment>
<reference evidence="2 3" key="1">
    <citation type="submission" date="2019-07" db="EMBL/GenBank/DDBJ databases">
        <title>Whole genome shotgun sequence of Cellulomonas aerilata NBRC 106308.</title>
        <authorList>
            <person name="Hosoyama A."/>
            <person name="Uohara A."/>
            <person name="Ohji S."/>
            <person name="Ichikawa N."/>
        </authorList>
    </citation>
    <scope>NUCLEOTIDE SEQUENCE [LARGE SCALE GENOMIC DNA]</scope>
    <source>
        <strain evidence="2 3">NBRC 106308</strain>
    </source>
</reference>
<evidence type="ECO:0000313" key="2">
    <source>
        <dbReference type="EMBL" id="GEO32593.1"/>
    </source>
</evidence>
<sequence>MKQLPAGRLSSALARYRLVSRRVPYLTTDRSHPLALTDARGGARVAVITEPGGQASEPCSTPSPPPETAVIAHHVLRASLHVCTPRRLCDRLSTDDGGLIPAEVLFAPDQPRDRRGPTPGICPPRNASTNSA</sequence>
<dbReference type="AlphaFoldDB" id="A0A512D806"/>
<proteinExistence type="predicted"/>